<feature type="compositionally biased region" description="Basic and acidic residues" evidence="8">
    <location>
        <begin position="33"/>
        <end position="46"/>
    </location>
</feature>
<keyword evidence="12" id="KW-1185">Reference proteome</keyword>
<dbReference type="Proteomes" id="UP000612746">
    <property type="component" value="Unassembled WGS sequence"/>
</dbReference>
<dbReference type="NCBIfam" id="TIGR00711">
    <property type="entry name" value="efflux_EmrB"/>
    <property type="match status" value="1"/>
</dbReference>
<proteinExistence type="inferred from homology"/>
<gene>
    <name evidence="11" type="ORF">INT44_003047</name>
</gene>
<accession>A0A8H7Q6R1</accession>
<dbReference type="AlphaFoldDB" id="A0A8H7Q6R1"/>
<dbReference type="InterPro" id="IPR036259">
    <property type="entry name" value="MFS_trans_sf"/>
</dbReference>
<evidence type="ECO:0000256" key="9">
    <source>
        <dbReference type="SAM" id="Phobius"/>
    </source>
</evidence>
<keyword evidence="3" id="KW-0813">Transport</keyword>
<feature type="transmembrane region" description="Helical" evidence="9">
    <location>
        <begin position="447"/>
        <end position="470"/>
    </location>
</feature>
<comment type="caution">
    <text evidence="11">The sequence shown here is derived from an EMBL/GenBank/DDBJ whole genome shotgun (WGS) entry which is preliminary data.</text>
</comment>
<feature type="transmembrane region" description="Helical" evidence="9">
    <location>
        <begin position="128"/>
        <end position="147"/>
    </location>
</feature>
<evidence type="ECO:0000256" key="2">
    <source>
        <dbReference type="ARBA" id="ARBA00008335"/>
    </source>
</evidence>
<feature type="domain" description="Major facilitator superfamily (MFS) profile" evidence="10">
    <location>
        <begin position="94"/>
        <end position="577"/>
    </location>
</feature>
<evidence type="ECO:0000256" key="1">
    <source>
        <dbReference type="ARBA" id="ARBA00004651"/>
    </source>
</evidence>
<evidence type="ECO:0000313" key="12">
    <source>
        <dbReference type="Proteomes" id="UP000612746"/>
    </source>
</evidence>
<organism evidence="11 12">
    <name type="scientific">Umbelopsis vinacea</name>
    <dbReference type="NCBI Taxonomy" id="44442"/>
    <lineage>
        <taxon>Eukaryota</taxon>
        <taxon>Fungi</taxon>
        <taxon>Fungi incertae sedis</taxon>
        <taxon>Mucoromycota</taxon>
        <taxon>Mucoromycotina</taxon>
        <taxon>Umbelopsidomycetes</taxon>
        <taxon>Umbelopsidales</taxon>
        <taxon>Umbelopsidaceae</taxon>
        <taxon>Umbelopsis</taxon>
    </lineage>
</organism>
<dbReference type="SUPFAM" id="SSF103473">
    <property type="entry name" value="MFS general substrate transporter"/>
    <property type="match status" value="1"/>
</dbReference>
<feature type="transmembrane region" description="Helical" evidence="9">
    <location>
        <begin position="491"/>
        <end position="511"/>
    </location>
</feature>
<dbReference type="InterPro" id="IPR011701">
    <property type="entry name" value="MFS"/>
</dbReference>
<feature type="transmembrane region" description="Helical" evidence="9">
    <location>
        <begin position="91"/>
        <end position="116"/>
    </location>
</feature>
<dbReference type="PROSITE" id="PS50850">
    <property type="entry name" value="MFS"/>
    <property type="match status" value="1"/>
</dbReference>
<dbReference type="Gene3D" id="1.20.1250.20">
    <property type="entry name" value="MFS general substrate transporter like domains"/>
    <property type="match status" value="1"/>
</dbReference>
<feature type="transmembrane region" description="Helical" evidence="9">
    <location>
        <begin position="421"/>
        <end position="441"/>
    </location>
</feature>
<comment type="similarity">
    <text evidence="2">Belongs to the major facilitator superfamily.</text>
</comment>
<feature type="transmembrane region" description="Helical" evidence="9">
    <location>
        <begin position="283"/>
        <end position="304"/>
    </location>
</feature>
<sequence>MGNCWSYFLHIITLPQYAFIDIIMSTMESKEKSYSSDTETHTETPSKEPTIAGSHFDDEKAVNNEEIVSPSAAEAASPPSSTPPRPTGIRFALIFVGLMLAVLLAALDQTIVATALPKISSEFNASDQIGWVGISYMLTCTIGMPLYGRFADIFGRKPVFLFAIVTFLVGSIISGASQNMNMLIAFRAIQGLGGGGILSMVMIIIADLVPLRDRGKYQGLIGASFGIASVVGPLLGGAFTDHASWRWCFYINVPIGAITLAVVILFLHLPYPEGSIRQKLKSIDYIGSFFLIAFTVCLLLPLQWGGNQYAWNSPIVIALFCVGGTLMFIFIGVEVWQAKSPIIPGHLFRQRTPLAIFVTQFFFGACFFGGAIYYTPIYFQVVRGDSATTSGLELLPLMFGVVFCSILSGFLCSKFGHVREFIWIGTSLILVGGGLLTTWSVESNRGMQIGYLLILGCGCGLCVQTLIIAAQSSVGRQDIAMITSLGNFFRMVGASFGIAVFGTVFNNILAVNLSGLTLPFSVEVAEHSFALVKDLPEPLQTQVKDAYCAALDKLFLLILPFGAIAFLASLFIQHFELQGPPRAAPKEKTVEEVPAATKGQGETMV</sequence>
<dbReference type="OrthoDB" id="10021397at2759"/>
<feature type="transmembrane region" description="Helical" evidence="9">
    <location>
        <begin position="159"/>
        <end position="178"/>
    </location>
</feature>
<keyword evidence="6 9" id="KW-1133">Transmembrane helix</keyword>
<evidence type="ECO:0000259" key="10">
    <source>
        <dbReference type="PROSITE" id="PS50850"/>
    </source>
</evidence>
<evidence type="ECO:0000256" key="6">
    <source>
        <dbReference type="ARBA" id="ARBA00022989"/>
    </source>
</evidence>
<feature type="transmembrane region" description="Helical" evidence="9">
    <location>
        <begin position="184"/>
        <end position="208"/>
    </location>
</feature>
<keyword evidence="4" id="KW-1003">Cell membrane</keyword>
<name>A0A8H7Q6R1_9FUNG</name>
<dbReference type="FunFam" id="1.20.1720.10:FF:000013">
    <property type="entry name" value="Related to multidrug resistance proteins"/>
    <property type="match status" value="1"/>
</dbReference>
<feature type="transmembrane region" description="Helical" evidence="9">
    <location>
        <begin position="354"/>
        <end position="374"/>
    </location>
</feature>
<feature type="transmembrane region" description="Helical" evidence="9">
    <location>
        <begin position="554"/>
        <end position="572"/>
    </location>
</feature>
<dbReference type="PRINTS" id="PR01036">
    <property type="entry name" value="TCRTETB"/>
</dbReference>
<dbReference type="Gene3D" id="1.20.1720.10">
    <property type="entry name" value="Multidrug resistance protein D"/>
    <property type="match status" value="1"/>
</dbReference>
<feature type="transmembrane region" description="Helical" evidence="9">
    <location>
        <begin position="251"/>
        <end position="271"/>
    </location>
</feature>
<keyword evidence="5 9" id="KW-0812">Transmembrane</keyword>
<dbReference type="Pfam" id="PF07690">
    <property type="entry name" value="MFS_1"/>
    <property type="match status" value="1"/>
</dbReference>
<feature type="transmembrane region" description="Helical" evidence="9">
    <location>
        <begin position="220"/>
        <end position="239"/>
    </location>
</feature>
<dbReference type="CDD" id="cd17502">
    <property type="entry name" value="MFS_Azr1_MDR_like"/>
    <property type="match status" value="1"/>
</dbReference>
<dbReference type="InterPro" id="IPR004638">
    <property type="entry name" value="EmrB-like"/>
</dbReference>
<evidence type="ECO:0000256" key="4">
    <source>
        <dbReference type="ARBA" id="ARBA00022475"/>
    </source>
</evidence>
<evidence type="ECO:0000256" key="7">
    <source>
        <dbReference type="ARBA" id="ARBA00023136"/>
    </source>
</evidence>
<dbReference type="GO" id="GO:0005886">
    <property type="term" value="C:plasma membrane"/>
    <property type="evidence" value="ECO:0007669"/>
    <property type="project" value="UniProtKB-SubCell"/>
</dbReference>
<dbReference type="InterPro" id="IPR020846">
    <property type="entry name" value="MFS_dom"/>
</dbReference>
<dbReference type="EMBL" id="JAEPRA010000004">
    <property type="protein sequence ID" value="KAG2186821.1"/>
    <property type="molecule type" value="Genomic_DNA"/>
</dbReference>
<evidence type="ECO:0000256" key="3">
    <source>
        <dbReference type="ARBA" id="ARBA00022448"/>
    </source>
</evidence>
<feature type="region of interest" description="Disordered" evidence="8">
    <location>
        <begin position="33"/>
        <end position="56"/>
    </location>
</feature>
<evidence type="ECO:0000313" key="11">
    <source>
        <dbReference type="EMBL" id="KAG2186821.1"/>
    </source>
</evidence>
<evidence type="ECO:0000256" key="8">
    <source>
        <dbReference type="SAM" id="MobiDB-lite"/>
    </source>
</evidence>
<dbReference type="PANTHER" id="PTHR23501:SF198">
    <property type="entry name" value="AZOLE RESISTANCE PROTEIN 1-RELATED"/>
    <property type="match status" value="1"/>
</dbReference>
<protein>
    <recommendedName>
        <fullName evidence="10">Major facilitator superfamily (MFS) profile domain-containing protein</fullName>
    </recommendedName>
</protein>
<dbReference type="PANTHER" id="PTHR23501">
    <property type="entry name" value="MAJOR FACILITATOR SUPERFAMILY"/>
    <property type="match status" value="1"/>
</dbReference>
<comment type="subcellular location">
    <subcellularLocation>
        <location evidence="1">Cell membrane</location>
        <topology evidence="1">Multi-pass membrane protein</topology>
    </subcellularLocation>
</comment>
<feature type="transmembrane region" description="Helical" evidence="9">
    <location>
        <begin position="310"/>
        <end position="333"/>
    </location>
</feature>
<dbReference type="GO" id="GO:0022857">
    <property type="term" value="F:transmembrane transporter activity"/>
    <property type="evidence" value="ECO:0007669"/>
    <property type="project" value="InterPro"/>
</dbReference>
<feature type="transmembrane region" description="Helical" evidence="9">
    <location>
        <begin position="394"/>
        <end position="412"/>
    </location>
</feature>
<feature type="region of interest" description="Disordered" evidence="8">
    <location>
        <begin position="583"/>
        <end position="605"/>
    </location>
</feature>
<keyword evidence="7 9" id="KW-0472">Membrane</keyword>
<evidence type="ECO:0000256" key="5">
    <source>
        <dbReference type="ARBA" id="ARBA00022692"/>
    </source>
</evidence>
<reference evidence="11" key="1">
    <citation type="submission" date="2020-12" db="EMBL/GenBank/DDBJ databases">
        <title>Metabolic potential, ecology and presence of endohyphal bacteria is reflected in genomic diversity of Mucoromycotina.</title>
        <authorList>
            <person name="Muszewska A."/>
            <person name="Okrasinska A."/>
            <person name="Steczkiewicz K."/>
            <person name="Drgas O."/>
            <person name="Orlowska M."/>
            <person name="Perlinska-Lenart U."/>
            <person name="Aleksandrzak-Piekarczyk T."/>
            <person name="Szatraj K."/>
            <person name="Zielenkiewicz U."/>
            <person name="Pilsyk S."/>
            <person name="Malc E."/>
            <person name="Mieczkowski P."/>
            <person name="Kruszewska J.S."/>
            <person name="Biernat P."/>
            <person name="Pawlowska J."/>
        </authorList>
    </citation>
    <scope>NUCLEOTIDE SEQUENCE</scope>
    <source>
        <strain evidence="11">WA0000051536</strain>
    </source>
</reference>